<evidence type="ECO:0000256" key="4">
    <source>
        <dbReference type="ARBA" id="ARBA00023157"/>
    </source>
</evidence>
<keyword evidence="4" id="KW-1015">Disulfide bond</keyword>
<keyword evidence="3 6" id="KW-0732">Signal</keyword>
<evidence type="ECO:0000256" key="1">
    <source>
        <dbReference type="ARBA" id="ARBA00004328"/>
    </source>
</evidence>
<feature type="signal peptide" evidence="6">
    <location>
        <begin position="1"/>
        <end position="20"/>
    </location>
</feature>
<dbReference type="Gene3D" id="2.10.70.10">
    <property type="entry name" value="Complement Module, domain 1"/>
    <property type="match status" value="3"/>
</dbReference>
<dbReference type="InterPro" id="IPR035976">
    <property type="entry name" value="Sushi/SCR/CCP_sf"/>
</dbReference>
<name>A0A9D2YNW7_NOTFU</name>
<organism evidence="8 9">
    <name type="scientific">Nothobranchius furzeri</name>
    <name type="common">Turquoise killifish</name>
    <dbReference type="NCBI Taxonomy" id="105023"/>
    <lineage>
        <taxon>Eukaryota</taxon>
        <taxon>Metazoa</taxon>
        <taxon>Chordata</taxon>
        <taxon>Craniata</taxon>
        <taxon>Vertebrata</taxon>
        <taxon>Euteleostomi</taxon>
        <taxon>Actinopterygii</taxon>
        <taxon>Neopterygii</taxon>
        <taxon>Teleostei</taxon>
        <taxon>Neoteleostei</taxon>
        <taxon>Acanthomorphata</taxon>
        <taxon>Ovalentaria</taxon>
        <taxon>Atherinomorphae</taxon>
        <taxon>Cyprinodontiformes</taxon>
        <taxon>Nothobranchiidae</taxon>
        <taxon>Nothobranchius</taxon>
    </lineage>
</organism>
<dbReference type="SUPFAM" id="SSF57535">
    <property type="entry name" value="Complement control module/SCR domain"/>
    <property type="match status" value="3"/>
</dbReference>
<comment type="caution">
    <text evidence="8">The sequence shown here is derived from an EMBL/GenBank/DDBJ whole genome shotgun (WGS) entry which is preliminary data.</text>
</comment>
<dbReference type="PANTHER" id="PTHR45785:SF2">
    <property type="entry name" value="COMPLEMENT FACTOR H-RELATED"/>
    <property type="match status" value="1"/>
</dbReference>
<comment type="subcellular location">
    <subcellularLocation>
        <location evidence="1">Virion</location>
    </subcellularLocation>
</comment>
<dbReference type="PROSITE" id="PS50923">
    <property type="entry name" value="SUSHI"/>
    <property type="match status" value="3"/>
</dbReference>
<reference evidence="8" key="1">
    <citation type="submission" date="2020-03" db="EMBL/GenBank/DDBJ databases">
        <title>Intra-Species Differences in Population Size shape Life History and Genome Evolution.</title>
        <authorList>
            <person name="Willemsen D."/>
            <person name="Cui R."/>
            <person name="Valenzano D.R."/>
        </authorList>
    </citation>
    <scope>NUCLEOTIDE SEQUENCE</scope>
    <source>
        <strain evidence="8">GRZ</strain>
        <tissue evidence="8">Whole</tissue>
    </source>
</reference>
<evidence type="ECO:0000256" key="5">
    <source>
        <dbReference type="PROSITE-ProRule" id="PRU00302"/>
    </source>
</evidence>
<dbReference type="SMART" id="SM00032">
    <property type="entry name" value="CCP"/>
    <property type="match status" value="3"/>
</dbReference>
<feature type="chain" id="PRO_5039543591" evidence="6">
    <location>
        <begin position="21"/>
        <end position="275"/>
    </location>
</feature>
<comment type="caution">
    <text evidence="5">Lacks conserved residue(s) required for the propagation of feature annotation.</text>
</comment>
<accession>A0A9D2YNW7</accession>
<dbReference type="OMA" id="EPENMWE"/>
<proteinExistence type="predicted"/>
<dbReference type="InterPro" id="IPR000436">
    <property type="entry name" value="Sushi_SCR_CCP_dom"/>
</dbReference>
<dbReference type="AlphaFoldDB" id="A0A9D2YNW7"/>
<evidence type="ECO:0000256" key="3">
    <source>
        <dbReference type="ARBA" id="ARBA00022729"/>
    </source>
</evidence>
<evidence type="ECO:0000313" key="9">
    <source>
        <dbReference type="Proteomes" id="UP000822369"/>
    </source>
</evidence>
<dbReference type="InterPro" id="IPR051503">
    <property type="entry name" value="ComplSys_Reg/VirEntry_Med"/>
</dbReference>
<dbReference type="PANTHER" id="PTHR45785">
    <property type="entry name" value="COMPLEMENT FACTOR H-RELATED"/>
    <property type="match status" value="1"/>
</dbReference>
<dbReference type="Pfam" id="PF00084">
    <property type="entry name" value="Sushi"/>
    <property type="match status" value="3"/>
</dbReference>
<sequence>MSVRYLGLLLLVLLPEPETAQSCFPPVLSGGYFVPEKLEYAPKSSLAFSCDVDHKPLAEGWWATSVCLNGKWSPEPRCIAKASCLPPTIPNGYIQGQRSWYENGQRITVSCNSGYLTRRSSSVIRCTNGKWSLLLVCEKKSSACDKPPKIPNAVIVHQKPQEVYPDHSKLHYQCEEGHDTDPQNAEKSITCRAGTWIQGPSCTEVSDCMFDPAQHYGSGQYDIKKIKEGNTIPIGCRQGWEYYWTFIRCQNRRILIADCCHQTDYQRGVCSFFPL</sequence>
<evidence type="ECO:0000259" key="7">
    <source>
        <dbReference type="PROSITE" id="PS50923"/>
    </source>
</evidence>
<evidence type="ECO:0000256" key="6">
    <source>
        <dbReference type="SAM" id="SignalP"/>
    </source>
</evidence>
<dbReference type="CDD" id="cd00033">
    <property type="entry name" value="CCP"/>
    <property type="match status" value="2"/>
</dbReference>
<keyword evidence="2 5" id="KW-0768">Sushi</keyword>
<feature type="domain" description="Sushi" evidence="7">
    <location>
        <begin position="82"/>
        <end position="139"/>
    </location>
</feature>
<dbReference type="OrthoDB" id="9984531at2759"/>
<feature type="domain" description="Sushi" evidence="7">
    <location>
        <begin position="142"/>
        <end position="204"/>
    </location>
</feature>
<protein>
    <submittedName>
        <fullName evidence="8">Coagulation factor XIII B chain-like</fullName>
    </submittedName>
</protein>
<gene>
    <name evidence="8" type="ORF">G4P62_019528</name>
</gene>
<evidence type="ECO:0000256" key="2">
    <source>
        <dbReference type="ARBA" id="ARBA00022659"/>
    </source>
</evidence>
<dbReference type="Proteomes" id="UP000822369">
    <property type="component" value="Chromosome 5"/>
</dbReference>
<feature type="domain" description="Sushi" evidence="7">
    <location>
        <begin position="21"/>
        <end position="80"/>
    </location>
</feature>
<dbReference type="EMBL" id="JAAVVJ010000005">
    <property type="protein sequence ID" value="KAF7223412.1"/>
    <property type="molecule type" value="Genomic_DNA"/>
</dbReference>
<evidence type="ECO:0000313" key="8">
    <source>
        <dbReference type="EMBL" id="KAF7223412.1"/>
    </source>
</evidence>
<dbReference type="KEGG" id="nfu:107373195"/>